<dbReference type="InterPro" id="IPR046574">
    <property type="entry name" value="DUF6634"/>
</dbReference>
<dbReference type="AlphaFoldDB" id="A0AA41QMH0"/>
<reference evidence="1" key="1">
    <citation type="submission" date="2022-03" db="EMBL/GenBank/DDBJ databases">
        <title>The complete genome sequence of a Methyloterrigena soli.</title>
        <authorList>
            <person name="Zi Z."/>
        </authorList>
    </citation>
    <scope>NUCLEOTIDE SEQUENCE</scope>
    <source>
        <strain evidence="1">M48</strain>
    </source>
</reference>
<dbReference type="RefSeq" id="WP_281735374.1">
    <property type="nucleotide sequence ID" value="NZ_JAKETQ010000001.1"/>
</dbReference>
<organism evidence="1 2">
    <name type="scientific">Paradevosia shaoguanensis</name>
    <dbReference type="NCBI Taxonomy" id="1335043"/>
    <lineage>
        <taxon>Bacteria</taxon>
        <taxon>Pseudomonadati</taxon>
        <taxon>Pseudomonadota</taxon>
        <taxon>Alphaproteobacteria</taxon>
        <taxon>Hyphomicrobiales</taxon>
        <taxon>Devosiaceae</taxon>
        <taxon>Paradevosia</taxon>
    </lineage>
</organism>
<comment type="caution">
    <text evidence="1">The sequence shown here is derived from an EMBL/GenBank/DDBJ whole genome shotgun (WGS) entry which is preliminary data.</text>
</comment>
<accession>A0AA41QMH0</accession>
<evidence type="ECO:0000313" key="1">
    <source>
        <dbReference type="EMBL" id="MCI0126534.1"/>
    </source>
</evidence>
<dbReference type="Proteomes" id="UP001156140">
    <property type="component" value="Unassembled WGS sequence"/>
</dbReference>
<name>A0AA41QMH0_9HYPH</name>
<dbReference type="Pfam" id="PF20339">
    <property type="entry name" value="DUF6634"/>
    <property type="match status" value="1"/>
</dbReference>
<sequence>MSLLTRDTVLAGLRAARRIQQGHLPTQAELAAAPVLSNWVLAEEPGNLFRLAGMVSGHPLLADGWCTTSIVLVMDPDRNWARTVSRLYRLEKPLLRNAGGT</sequence>
<protein>
    <submittedName>
        <fullName evidence="1">Uncharacterized protein</fullName>
    </submittedName>
</protein>
<evidence type="ECO:0000313" key="2">
    <source>
        <dbReference type="Proteomes" id="UP001156140"/>
    </source>
</evidence>
<keyword evidence="2" id="KW-1185">Reference proteome</keyword>
<gene>
    <name evidence="1" type="ORF">ML536_06805</name>
</gene>
<proteinExistence type="predicted"/>
<dbReference type="EMBL" id="JALAZD010000001">
    <property type="protein sequence ID" value="MCI0126534.1"/>
    <property type="molecule type" value="Genomic_DNA"/>
</dbReference>